<evidence type="ECO:0000313" key="2">
    <source>
        <dbReference type="Proteomes" id="UP000467006"/>
    </source>
</evidence>
<sequence>MPTPPTDRRATVWSSTFIPTTSPITGSAGYSVAWVDTDTERLQVLVDGARPAPGTPGRLTSRAVDDQTIEMFVAETS</sequence>
<dbReference type="Proteomes" id="UP000467006">
    <property type="component" value="Chromosome"/>
</dbReference>
<protein>
    <submittedName>
        <fullName evidence="1">Uncharacterized protein</fullName>
    </submittedName>
</protein>
<dbReference type="RefSeq" id="WP_098003808.1">
    <property type="nucleotide sequence ID" value="NZ_AP022563.1"/>
</dbReference>
<dbReference type="AlphaFoldDB" id="A0A7I7K374"/>
<dbReference type="KEGG" id="mdu:MDUV_29040"/>
<evidence type="ECO:0000313" key="1">
    <source>
        <dbReference type="EMBL" id="BBX18044.1"/>
    </source>
</evidence>
<organism evidence="1 2">
    <name type="scientific">Mycolicibacterium duvalii</name>
    <dbReference type="NCBI Taxonomy" id="39688"/>
    <lineage>
        <taxon>Bacteria</taxon>
        <taxon>Bacillati</taxon>
        <taxon>Actinomycetota</taxon>
        <taxon>Actinomycetes</taxon>
        <taxon>Mycobacteriales</taxon>
        <taxon>Mycobacteriaceae</taxon>
        <taxon>Mycolicibacterium</taxon>
    </lineage>
</organism>
<keyword evidence="2" id="KW-1185">Reference proteome</keyword>
<name>A0A7I7K374_9MYCO</name>
<dbReference type="EMBL" id="AP022563">
    <property type="protein sequence ID" value="BBX18044.1"/>
    <property type="molecule type" value="Genomic_DNA"/>
</dbReference>
<accession>A0A7I7K374</accession>
<gene>
    <name evidence="1" type="ORF">MDUV_29040</name>
</gene>
<proteinExistence type="predicted"/>
<reference evidence="1 2" key="1">
    <citation type="journal article" date="2019" name="Emerg. Microbes Infect.">
        <title>Comprehensive subspecies identification of 175 nontuberculous mycobacteria species based on 7547 genomic profiles.</title>
        <authorList>
            <person name="Matsumoto Y."/>
            <person name="Kinjo T."/>
            <person name="Motooka D."/>
            <person name="Nabeya D."/>
            <person name="Jung N."/>
            <person name="Uechi K."/>
            <person name="Horii T."/>
            <person name="Iida T."/>
            <person name="Fujita J."/>
            <person name="Nakamura S."/>
        </authorList>
    </citation>
    <scope>NUCLEOTIDE SEQUENCE [LARGE SCALE GENOMIC DNA]</scope>
    <source>
        <strain evidence="1 2">JCM 6396</strain>
    </source>
</reference>
<dbReference type="OrthoDB" id="4629939at2"/>